<protein>
    <submittedName>
        <fullName evidence="7">Alkaline phosphatase</fullName>
    </submittedName>
</protein>
<evidence type="ECO:0000256" key="3">
    <source>
        <dbReference type="ARBA" id="ARBA00022729"/>
    </source>
</evidence>
<feature type="binding site" evidence="5">
    <location>
        <position position="94"/>
    </location>
    <ligand>
        <name>substrate</name>
    </ligand>
</feature>
<reference evidence="7 8" key="1">
    <citation type="submission" date="2018-03" db="EMBL/GenBank/DDBJ databases">
        <title>Whole genome sequencing of Histamine producing bacteria.</title>
        <authorList>
            <person name="Butler K."/>
        </authorList>
    </citation>
    <scope>NUCLEOTIDE SEQUENCE [LARGE SCALE GENOMIC DNA]</scope>
    <source>
        <strain evidence="7 8">DSM 19138</strain>
    </source>
</reference>
<keyword evidence="1 4" id="KW-0597">Phosphoprotein</keyword>
<dbReference type="PANTHER" id="PTHR10151">
    <property type="entry name" value="ECTONUCLEOTIDE PYROPHOSPHATASE/PHOSPHODIESTERASE"/>
    <property type="match status" value="1"/>
</dbReference>
<accession>A0A2T3N7Y5</accession>
<keyword evidence="3 6" id="KW-0732">Signal</keyword>
<dbReference type="RefSeq" id="WP_107300200.1">
    <property type="nucleotide sequence ID" value="NZ_PYMB01000016.1"/>
</dbReference>
<comment type="caution">
    <text evidence="7">The sequence shown here is derived from an EMBL/GenBank/DDBJ whole genome shotgun (WGS) entry which is preliminary data.</text>
</comment>
<keyword evidence="2" id="KW-0479">Metal-binding</keyword>
<evidence type="ECO:0000313" key="8">
    <source>
        <dbReference type="Proteomes" id="UP000241346"/>
    </source>
</evidence>
<dbReference type="Pfam" id="PF01663">
    <property type="entry name" value="Phosphodiest"/>
    <property type="match status" value="1"/>
</dbReference>
<dbReference type="Proteomes" id="UP000241346">
    <property type="component" value="Unassembled WGS sequence"/>
</dbReference>
<evidence type="ECO:0000256" key="5">
    <source>
        <dbReference type="PIRSR" id="PIRSR031924-51"/>
    </source>
</evidence>
<name>A0A2T3N7Y5_9GAMM</name>
<organism evidence="7 8">
    <name type="scientific">Photobacterium rosenbergii</name>
    <dbReference type="NCBI Taxonomy" id="294936"/>
    <lineage>
        <taxon>Bacteria</taxon>
        <taxon>Pseudomonadati</taxon>
        <taxon>Pseudomonadota</taxon>
        <taxon>Gammaproteobacteria</taxon>
        <taxon>Vibrionales</taxon>
        <taxon>Vibrionaceae</taxon>
        <taxon>Photobacterium</taxon>
    </lineage>
</organism>
<evidence type="ECO:0000256" key="1">
    <source>
        <dbReference type="ARBA" id="ARBA00022553"/>
    </source>
</evidence>
<dbReference type="PIRSF" id="PIRSF031924">
    <property type="entry name" value="Pi-irrepressible_AP"/>
    <property type="match status" value="1"/>
</dbReference>
<dbReference type="InterPro" id="IPR017850">
    <property type="entry name" value="Alkaline_phosphatase_core_sf"/>
</dbReference>
<feature type="active site" description="Phosphothreonine intermediate" evidence="4">
    <location>
        <position position="73"/>
    </location>
</feature>
<dbReference type="CDD" id="cd16016">
    <property type="entry name" value="AP-SPAP"/>
    <property type="match status" value="1"/>
</dbReference>
<dbReference type="OrthoDB" id="9766127at2"/>
<dbReference type="InterPro" id="IPR026263">
    <property type="entry name" value="Alkaline_phosphatase_prok"/>
</dbReference>
<dbReference type="GO" id="GO:0046872">
    <property type="term" value="F:metal ion binding"/>
    <property type="evidence" value="ECO:0007669"/>
    <property type="project" value="UniProtKB-KW"/>
</dbReference>
<feature type="signal peptide" evidence="6">
    <location>
        <begin position="1"/>
        <end position="18"/>
    </location>
</feature>
<dbReference type="SUPFAM" id="SSF53649">
    <property type="entry name" value="Alkaline phosphatase-like"/>
    <property type="match status" value="1"/>
</dbReference>
<dbReference type="AlphaFoldDB" id="A0A2T3N7Y5"/>
<feature type="binding site" evidence="5">
    <location>
        <begin position="170"/>
        <end position="172"/>
    </location>
    <ligand>
        <name>substrate</name>
    </ligand>
</feature>
<evidence type="ECO:0000256" key="4">
    <source>
        <dbReference type="PIRSR" id="PIRSR031924-50"/>
    </source>
</evidence>
<dbReference type="GO" id="GO:0004035">
    <property type="term" value="F:alkaline phosphatase activity"/>
    <property type="evidence" value="ECO:0007669"/>
    <property type="project" value="InterPro"/>
</dbReference>
<dbReference type="Gene3D" id="3.30.1360.150">
    <property type="match status" value="1"/>
</dbReference>
<evidence type="ECO:0000256" key="6">
    <source>
        <dbReference type="SAM" id="SignalP"/>
    </source>
</evidence>
<feature type="chain" id="PRO_5015574199" evidence="6">
    <location>
        <begin position="19"/>
        <end position="560"/>
    </location>
</feature>
<evidence type="ECO:0000256" key="2">
    <source>
        <dbReference type="ARBA" id="ARBA00022723"/>
    </source>
</evidence>
<evidence type="ECO:0000313" key="7">
    <source>
        <dbReference type="EMBL" id="PSW09208.1"/>
    </source>
</evidence>
<dbReference type="PANTHER" id="PTHR10151:SF120">
    <property type="entry name" value="BIS(5'-ADENOSYL)-TRIPHOSPHATASE"/>
    <property type="match status" value="1"/>
</dbReference>
<proteinExistence type="predicted"/>
<dbReference type="InterPro" id="IPR002591">
    <property type="entry name" value="Phosphodiest/P_Trfase"/>
</dbReference>
<sequence length="560" mass="62267">MKKTITALTLLTAFSAFAETATPNLVLQITVDGLRGDLLERYAHNFSDNGFNYLLKQGTVYKNAHYQHANTETIVGHASLATGTTPAVHGMVGNVWFDRADGRLVYNIEDSEYSILTENADVDKDTEVDQTMALAQSSGRTPNNFLVSTFSDELTLATNGLSKVFSVSVKDRGAVSMAGKTGKAFWFSKSAGTFVTSDYYYDSYPDWVTKWNEGEHVSAFSGKSWDRVLPIDSYTLPDSNSEQKTSLATFKRSFPYPYGPASYPYFNTMLTLGPAGDALTANFASELLSQERLGKGDATDYLSISFSSNDYVIHINGPSSHETEDNLIRLDQLLADLFQHVDKHVGLDKTLIVLSSDHGVPEVSPYSQQLGLRQVGYVSADDLFAEDLDKKLNDEFNASREQLISQYFHPYIYLDHDFIKKNKLDIAKVQRFIAQQLDSNDKVYRAITAVDITENSLASDYIAKRVINNFNPTRSGDIHITFEPRSYINSDDGLVIASMHGSPWRYDTHVPIIFAGMNIKPRNVYREVTPYDVAPTLSALLSIPFPSGSTGNVLEEVFVD</sequence>
<dbReference type="EMBL" id="PYMB01000016">
    <property type="protein sequence ID" value="PSW09208.1"/>
    <property type="molecule type" value="Genomic_DNA"/>
</dbReference>
<gene>
    <name evidence="7" type="ORF">C9J01_21525</name>
</gene>
<dbReference type="Gene3D" id="3.40.720.10">
    <property type="entry name" value="Alkaline Phosphatase, subunit A"/>
    <property type="match status" value="1"/>
</dbReference>